<evidence type="ECO:0000256" key="1">
    <source>
        <dbReference type="ARBA" id="ARBA00022723"/>
    </source>
</evidence>
<dbReference type="Pfam" id="PF00067">
    <property type="entry name" value="p450"/>
    <property type="match status" value="1"/>
</dbReference>
<comment type="similarity">
    <text evidence="3">Belongs to the cytochrome P450 family.</text>
</comment>
<sequence length="131" mass="14164">ATSAFVPFSEGVRVCLGRKFAEVEMAAVVSKLFSEYTVEIARLDGEGEDAAVERAKRVVAGSTNQMAMAIRLEVAKPGIEIPLCTGIMHSFLLHLCLTPVPITAVTIHTCTLQFKPLFVFVSAGLLTLSYF</sequence>
<dbReference type="AlphaFoldDB" id="A0AAN6P7J0"/>
<evidence type="ECO:0000313" key="4">
    <source>
        <dbReference type="EMBL" id="KAK4033144.1"/>
    </source>
</evidence>
<evidence type="ECO:0008006" key="6">
    <source>
        <dbReference type="Google" id="ProtNLM"/>
    </source>
</evidence>
<keyword evidence="3" id="KW-0349">Heme</keyword>
<dbReference type="Proteomes" id="UP001303115">
    <property type="component" value="Unassembled WGS sequence"/>
</dbReference>
<feature type="non-terminal residue" evidence="4">
    <location>
        <position position="1"/>
    </location>
</feature>
<dbReference type="InterPro" id="IPR017972">
    <property type="entry name" value="Cyt_P450_CS"/>
</dbReference>
<dbReference type="GO" id="GO:0020037">
    <property type="term" value="F:heme binding"/>
    <property type="evidence" value="ECO:0007669"/>
    <property type="project" value="InterPro"/>
</dbReference>
<dbReference type="Gene3D" id="1.10.630.10">
    <property type="entry name" value="Cytochrome P450"/>
    <property type="match status" value="1"/>
</dbReference>
<dbReference type="GO" id="GO:0004497">
    <property type="term" value="F:monooxygenase activity"/>
    <property type="evidence" value="ECO:0007669"/>
    <property type="project" value="UniProtKB-KW"/>
</dbReference>
<comment type="caution">
    <text evidence="4">The sequence shown here is derived from an EMBL/GenBank/DDBJ whole genome shotgun (WGS) entry which is preliminary data.</text>
</comment>
<dbReference type="PROSITE" id="PS00086">
    <property type="entry name" value="CYTOCHROME_P450"/>
    <property type="match status" value="1"/>
</dbReference>
<reference evidence="5" key="1">
    <citation type="journal article" date="2023" name="Mol. Phylogenet. Evol.">
        <title>Genome-scale phylogeny and comparative genomics of the fungal order Sordariales.</title>
        <authorList>
            <person name="Hensen N."/>
            <person name="Bonometti L."/>
            <person name="Westerberg I."/>
            <person name="Brannstrom I.O."/>
            <person name="Guillou S."/>
            <person name="Cros-Aarteil S."/>
            <person name="Calhoun S."/>
            <person name="Haridas S."/>
            <person name="Kuo A."/>
            <person name="Mondo S."/>
            <person name="Pangilinan J."/>
            <person name="Riley R."/>
            <person name="LaButti K."/>
            <person name="Andreopoulos B."/>
            <person name="Lipzen A."/>
            <person name="Chen C."/>
            <person name="Yan M."/>
            <person name="Daum C."/>
            <person name="Ng V."/>
            <person name="Clum A."/>
            <person name="Steindorff A."/>
            <person name="Ohm R.A."/>
            <person name="Martin F."/>
            <person name="Silar P."/>
            <person name="Natvig D.O."/>
            <person name="Lalanne C."/>
            <person name="Gautier V."/>
            <person name="Ament-Velasquez S.L."/>
            <person name="Kruys A."/>
            <person name="Hutchinson M.I."/>
            <person name="Powell A.J."/>
            <person name="Barry K."/>
            <person name="Miller A.N."/>
            <person name="Grigoriev I.V."/>
            <person name="Debuchy R."/>
            <person name="Gladieux P."/>
            <person name="Hiltunen Thoren M."/>
            <person name="Johannesson H."/>
        </authorList>
    </citation>
    <scope>NUCLEOTIDE SEQUENCE [LARGE SCALE GENOMIC DNA]</scope>
    <source>
        <strain evidence="5">CBS 284.82</strain>
    </source>
</reference>
<protein>
    <recommendedName>
        <fullName evidence="6">Cytochrome P450</fullName>
    </recommendedName>
</protein>
<name>A0AAN6P7J0_9PEZI</name>
<dbReference type="GO" id="GO:0016705">
    <property type="term" value="F:oxidoreductase activity, acting on paired donors, with incorporation or reduction of molecular oxygen"/>
    <property type="evidence" value="ECO:0007669"/>
    <property type="project" value="InterPro"/>
</dbReference>
<organism evidence="4 5">
    <name type="scientific">Parachaetomium inaequale</name>
    <dbReference type="NCBI Taxonomy" id="2588326"/>
    <lineage>
        <taxon>Eukaryota</taxon>
        <taxon>Fungi</taxon>
        <taxon>Dikarya</taxon>
        <taxon>Ascomycota</taxon>
        <taxon>Pezizomycotina</taxon>
        <taxon>Sordariomycetes</taxon>
        <taxon>Sordariomycetidae</taxon>
        <taxon>Sordariales</taxon>
        <taxon>Chaetomiaceae</taxon>
        <taxon>Parachaetomium</taxon>
    </lineage>
</organism>
<gene>
    <name evidence="4" type="ORF">C8A01DRAFT_19880</name>
</gene>
<keyword evidence="5" id="KW-1185">Reference proteome</keyword>
<keyword evidence="3" id="KW-0560">Oxidoreductase</keyword>
<dbReference type="EMBL" id="MU854549">
    <property type="protein sequence ID" value="KAK4033144.1"/>
    <property type="molecule type" value="Genomic_DNA"/>
</dbReference>
<dbReference type="GO" id="GO:0005506">
    <property type="term" value="F:iron ion binding"/>
    <property type="evidence" value="ECO:0007669"/>
    <property type="project" value="InterPro"/>
</dbReference>
<evidence type="ECO:0000256" key="2">
    <source>
        <dbReference type="ARBA" id="ARBA00023004"/>
    </source>
</evidence>
<evidence type="ECO:0000256" key="3">
    <source>
        <dbReference type="RuleBase" id="RU000461"/>
    </source>
</evidence>
<accession>A0AAN6P7J0</accession>
<keyword evidence="2 3" id="KW-0408">Iron</keyword>
<dbReference type="InterPro" id="IPR036396">
    <property type="entry name" value="Cyt_P450_sf"/>
</dbReference>
<dbReference type="SUPFAM" id="SSF48264">
    <property type="entry name" value="Cytochrome P450"/>
    <property type="match status" value="1"/>
</dbReference>
<keyword evidence="3" id="KW-0503">Monooxygenase</keyword>
<keyword evidence="1 3" id="KW-0479">Metal-binding</keyword>
<proteinExistence type="inferred from homology"/>
<evidence type="ECO:0000313" key="5">
    <source>
        <dbReference type="Proteomes" id="UP001303115"/>
    </source>
</evidence>
<dbReference type="InterPro" id="IPR001128">
    <property type="entry name" value="Cyt_P450"/>
</dbReference>